<proteinExistence type="predicted"/>
<comment type="caution">
    <text evidence="1">The sequence shown here is derived from an EMBL/GenBank/DDBJ whole genome shotgun (WGS) entry which is preliminary data.</text>
</comment>
<dbReference type="AlphaFoldDB" id="A0A6A4T0H4"/>
<name>A0A6A4T0H4_SCOMX</name>
<protein>
    <submittedName>
        <fullName evidence="1">Uncharacterized protein</fullName>
    </submittedName>
</protein>
<sequence length="143" mass="16291">MNSWALRRPLRHLHSHYSNMRSAGENMEIEAFSGIYCCGPIEQETGRNVMEVRGSSITMALVDKPQPHEKARLGEVFRGRSTDKLKARMKCVTATCSRTTDGPPSQTLRRDDREEEMRVFTCEPNLLTWSVDVSMEAALLWDS</sequence>
<reference evidence="1 2" key="1">
    <citation type="submission" date="2019-06" db="EMBL/GenBank/DDBJ databases">
        <title>Draft genomes of female and male turbot (Scophthalmus maximus).</title>
        <authorList>
            <person name="Xu H."/>
            <person name="Xu X.-W."/>
            <person name="Shao C."/>
            <person name="Chen S."/>
        </authorList>
    </citation>
    <scope>NUCLEOTIDE SEQUENCE [LARGE SCALE GENOMIC DNA]</scope>
    <source>
        <strain evidence="1">Ysfricsl-2016a</strain>
        <tissue evidence="1">Blood</tissue>
    </source>
</reference>
<gene>
    <name evidence="1" type="ORF">F2P81_010374</name>
</gene>
<dbReference type="Proteomes" id="UP000438429">
    <property type="component" value="Unassembled WGS sequence"/>
</dbReference>
<dbReference type="EMBL" id="VEVO01000009">
    <property type="protein sequence ID" value="KAF0037500.1"/>
    <property type="molecule type" value="Genomic_DNA"/>
</dbReference>
<accession>A0A6A4T0H4</accession>
<evidence type="ECO:0000313" key="2">
    <source>
        <dbReference type="Proteomes" id="UP000438429"/>
    </source>
</evidence>
<evidence type="ECO:0000313" key="1">
    <source>
        <dbReference type="EMBL" id="KAF0037500.1"/>
    </source>
</evidence>
<organism evidence="1 2">
    <name type="scientific">Scophthalmus maximus</name>
    <name type="common">Turbot</name>
    <name type="synonym">Psetta maxima</name>
    <dbReference type="NCBI Taxonomy" id="52904"/>
    <lineage>
        <taxon>Eukaryota</taxon>
        <taxon>Metazoa</taxon>
        <taxon>Chordata</taxon>
        <taxon>Craniata</taxon>
        <taxon>Vertebrata</taxon>
        <taxon>Euteleostomi</taxon>
        <taxon>Actinopterygii</taxon>
        <taxon>Neopterygii</taxon>
        <taxon>Teleostei</taxon>
        <taxon>Neoteleostei</taxon>
        <taxon>Acanthomorphata</taxon>
        <taxon>Carangaria</taxon>
        <taxon>Pleuronectiformes</taxon>
        <taxon>Pleuronectoidei</taxon>
        <taxon>Scophthalmidae</taxon>
        <taxon>Scophthalmus</taxon>
    </lineage>
</organism>